<name>A0A060RAS9_9BACT</name>
<dbReference type="EMBL" id="HG934468">
    <property type="protein sequence ID" value="CDN30868.1"/>
    <property type="molecule type" value="Genomic_DNA"/>
</dbReference>
<protein>
    <submittedName>
        <fullName evidence="1">Uncharacterized protein</fullName>
    </submittedName>
</protein>
<keyword evidence="2" id="KW-1185">Reference proteome</keyword>
<organism evidence="1 2">
    <name type="scientific">Mucinivorans hirudinis</name>
    <dbReference type="NCBI Taxonomy" id="1433126"/>
    <lineage>
        <taxon>Bacteria</taxon>
        <taxon>Pseudomonadati</taxon>
        <taxon>Bacteroidota</taxon>
        <taxon>Bacteroidia</taxon>
        <taxon>Bacteroidales</taxon>
        <taxon>Rikenellaceae</taxon>
        <taxon>Mucinivorans</taxon>
    </lineage>
</organism>
<dbReference type="Proteomes" id="UP000027616">
    <property type="component" value="Chromosome I"/>
</dbReference>
<gene>
    <name evidence="1" type="ORF">BN938_0764</name>
</gene>
<evidence type="ECO:0000313" key="2">
    <source>
        <dbReference type="Proteomes" id="UP000027616"/>
    </source>
</evidence>
<sequence>MVIKELLTCGNRASQGSFFIQYFTAQNTYPESSLWLVYGVDIE</sequence>
<evidence type="ECO:0000313" key="1">
    <source>
        <dbReference type="EMBL" id="CDN30868.1"/>
    </source>
</evidence>
<accession>A0A060RAS9</accession>
<dbReference type="STRING" id="1433126.BN938_0764"/>
<proteinExistence type="predicted"/>
<dbReference type="KEGG" id="rbc:BN938_0764"/>
<dbReference type="HOGENOM" id="CLU_3236198_0_0_10"/>
<dbReference type="AlphaFoldDB" id="A0A060RAS9"/>
<reference evidence="1 2" key="1">
    <citation type="journal article" date="2015" name="Genome Announc.">
        <title>Complete Genome Sequence of the Novel Leech Symbiont Mucinivorans hirudinis M3T.</title>
        <authorList>
            <person name="Nelson M.C."/>
            <person name="Bomar L."/>
            <person name="Graf J."/>
        </authorList>
    </citation>
    <scope>NUCLEOTIDE SEQUENCE [LARGE SCALE GENOMIC DNA]</scope>
    <source>
        <strain evidence="2">M3</strain>
    </source>
</reference>